<evidence type="ECO:0000313" key="7">
    <source>
        <dbReference type="Proteomes" id="UP001358417"/>
    </source>
</evidence>
<evidence type="ECO:0000256" key="3">
    <source>
        <dbReference type="ARBA" id="ARBA00022989"/>
    </source>
</evidence>
<dbReference type="RefSeq" id="XP_064702379.1">
    <property type="nucleotide sequence ID" value="XM_064850713.1"/>
</dbReference>
<dbReference type="Pfam" id="PF01124">
    <property type="entry name" value="MAPEG"/>
    <property type="match status" value="1"/>
</dbReference>
<dbReference type="GO" id="GO:0016020">
    <property type="term" value="C:membrane"/>
    <property type="evidence" value="ECO:0007669"/>
    <property type="project" value="UniProtKB-SubCell"/>
</dbReference>
<dbReference type="InterPro" id="IPR001129">
    <property type="entry name" value="Membr-assoc_MAPEG"/>
</dbReference>
<accession>A0AAV9N0T2</accession>
<dbReference type="GeneID" id="89975326"/>
<dbReference type="InterPro" id="IPR023352">
    <property type="entry name" value="MAPEG-like_dom_sf"/>
</dbReference>
<dbReference type="AlphaFoldDB" id="A0AAV9N0T2"/>
<dbReference type="Proteomes" id="UP001358417">
    <property type="component" value="Unassembled WGS sequence"/>
</dbReference>
<protein>
    <recommendedName>
        <fullName evidence="8">MAPEG family protein</fullName>
    </recommendedName>
</protein>
<evidence type="ECO:0000313" key="6">
    <source>
        <dbReference type="EMBL" id="KAK5046806.1"/>
    </source>
</evidence>
<keyword evidence="4 5" id="KW-0472">Membrane</keyword>
<dbReference type="PANTHER" id="PTHR35814:SF1">
    <property type="entry name" value="GLUTATHIONE S-TRANSFERASE-RELATED"/>
    <property type="match status" value="1"/>
</dbReference>
<feature type="transmembrane region" description="Helical" evidence="5">
    <location>
        <begin position="12"/>
        <end position="32"/>
    </location>
</feature>
<evidence type="ECO:0000256" key="4">
    <source>
        <dbReference type="ARBA" id="ARBA00023136"/>
    </source>
</evidence>
<evidence type="ECO:0000256" key="5">
    <source>
        <dbReference type="SAM" id="Phobius"/>
    </source>
</evidence>
<dbReference type="EMBL" id="JAVRRD010000028">
    <property type="protein sequence ID" value="KAK5046806.1"/>
    <property type="molecule type" value="Genomic_DNA"/>
</dbReference>
<name>A0AAV9N0T2_9EURO</name>
<keyword evidence="7" id="KW-1185">Reference proteome</keyword>
<organism evidence="6 7">
    <name type="scientific">Exophiala bonariae</name>
    <dbReference type="NCBI Taxonomy" id="1690606"/>
    <lineage>
        <taxon>Eukaryota</taxon>
        <taxon>Fungi</taxon>
        <taxon>Dikarya</taxon>
        <taxon>Ascomycota</taxon>
        <taxon>Pezizomycotina</taxon>
        <taxon>Eurotiomycetes</taxon>
        <taxon>Chaetothyriomycetidae</taxon>
        <taxon>Chaetothyriales</taxon>
        <taxon>Herpotrichiellaceae</taxon>
        <taxon>Exophiala</taxon>
    </lineage>
</organism>
<keyword evidence="2 5" id="KW-0812">Transmembrane</keyword>
<comment type="subcellular location">
    <subcellularLocation>
        <location evidence="1">Membrane</location>
    </subcellularLocation>
</comment>
<proteinExistence type="predicted"/>
<evidence type="ECO:0000256" key="1">
    <source>
        <dbReference type="ARBA" id="ARBA00004370"/>
    </source>
</evidence>
<reference evidence="6 7" key="1">
    <citation type="submission" date="2023-08" db="EMBL/GenBank/DDBJ databases">
        <title>Black Yeasts Isolated from many extreme environments.</title>
        <authorList>
            <person name="Coleine C."/>
            <person name="Stajich J.E."/>
            <person name="Selbmann L."/>
        </authorList>
    </citation>
    <scope>NUCLEOTIDE SEQUENCE [LARGE SCALE GENOMIC DNA]</scope>
    <source>
        <strain evidence="6 7">CCFEE 5792</strain>
    </source>
</reference>
<dbReference type="PANTHER" id="PTHR35814">
    <property type="match status" value="1"/>
</dbReference>
<feature type="transmembrane region" description="Helical" evidence="5">
    <location>
        <begin position="139"/>
        <end position="159"/>
    </location>
</feature>
<dbReference type="Gene3D" id="1.20.120.550">
    <property type="entry name" value="Membrane associated eicosanoid/glutathione metabolism-like domain"/>
    <property type="match status" value="1"/>
</dbReference>
<sequence length="167" mass="17722">MSLPVGTFSLSFLPVAGTFAPAFAAYFVLLNLRVSLVRQSANTYIGDEVQQNAASGSKPGPDTTKPDLDQSKTLLIASRSHGNFVENVPFALLVASVAEANGAGRGTLIGAHALLFFFRVAHVEYGIRAKDSLGWGRPVGYFGTLIWIASMSAYAAWLAGPRSILAF</sequence>
<keyword evidence="3 5" id="KW-1133">Transmembrane helix</keyword>
<evidence type="ECO:0008006" key="8">
    <source>
        <dbReference type="Google" id="ProtNLM"/>
    </source>
</evidence>
<comment type="caution">
    <text evidence="6">The sequence shown here is derived from an EMBL/GenBank/DDBJ whole genome shotgun (WGS) entry which is preliminary data.</text>
</comment>
<dbReference type="SUPFAM" id="SSF161084">
    <property type="entry name" value="MAPEG domain-like"/>
    <property type="match status" value="1"/>
</dbReference>
<evidence type="ECO:0000256" key="2">
    <source>
        <dbReference type="ARBA" id="ARBA00022692"/>
    </source>
</evidence>
<gene>
    <name evidence="6" type="ORF">LTR84_007160</name>
</gene>